<evidence type="ECO:0000259" key="1">
    <source>
        <dbReference type="Pfam" id="PF13614"/>
    </source>
</evidence>
<evidence type="ECO:0000313" key="2">
    <source>
        <dbReference type="EMBL" id="BDT04051.1"/>
    </source>
</evidence>
<organism evidence="2 3">
    <name type="scientific">Spiroplasma ixodetis</name>
    <dbReference type="NCBI Taxonomy" id="2141"/>
    <lineage>
        <taxon>Bacteria</taxon>
        <taxon>Bacillati</taxon>
        <taxon>Mycoplasmatota</taxon>
        <taxon>Mollicutes</taxon>
        <taxon>Entomoplasmatales</taxon>
        <taxon>Spiroplasmataceae</taxon>
        <taxon>Spiroplasma</taxon>
    </lineage>
</organism>
<name>A0ABM8BW05_9MOLU</name>
<dbReference type="InterPro" id="IPR027417">
    <property type="entry name" value="P-loop_NTPase"/>
</dbReference>
<protein>
    <submittedName>
        <fullName evidence="2">Chromosome partitioning protein ParA</fullName>
    </submittedName>
</protein>
<gene>
    <name evidence="2" type="ORF">SHM_16970</name>
</gene>
<feature type="domain" description="AAA" evidence="1">
    <location>
        <begin position="1"/>
        <end position="175"/>
    </location>
</feature>
<evidence type="ECO:0000313" key="3">
    <source>
        <dbReference type="Proteomes" id="UP001163387"/>
    </source>
</evidence>
<dbReference type="SUPFAM" id="SSF52540">
    <property type="entry name" value="P-loop containing nucleoside triphosphate hydrolases"/>
    <property type="match status" value="1"/>
</dbReference>
<dbReference type="InterPro" id="IPR050678">
    <property type="entry name" value="DNA_Partitioning_ATPase"/>
</dbReference>
<dbReference type="InterPro" id="IPR025669">
    <property type="entry name" value="AAA_dom"/>
</dbReference>
<dbReference type="CDD" id="cd02042">
    <property type="entry name" value="ParAB_family"/>
    <property type="match status" value="1"/>
</dbReference>
<dbReference type="Proteomes" id="UP001163387">
    <property type="component" value="Chromosome"/>
</dbReference>
<dbReference type="PANTHER" id="PTHR13696:SF99">
    <property type="entry name" value="COBYRINIC ACID AC-DIAMIDE SYNTHASE"/>
    <property type="match status" value="1"/>
</dbReference>
<keyword evidence="3" id="KW-1185">Reference proteome</keyword>
<proteinExistence type="predicted"/>
<dbReference type="EMBL" id="AP026933">
    <property type="protein sequence ID" value="BDT04051.1"/>
    <property type="molecule type" value="Genomic_DNA"/>
</dbReference>
<reference evidence="2 3" key="1">
    <citation type="journal article" date="2022" name="Front. Microbiol.">
        <title>Male-killing mechanisms vary between Spiroplasma species.</title>
        <authorList>
            <person name="Arai H."/>
            <person name="Inoue M."/>
            <person name="Kageyama D."/>
        </authorList>
    </citation>
    <scope>NUCLEOTIDE SEQUENCE [LARGE SCALE GENOMIC DNA]</scope>
    <source>
        <strain evidence="3">sHm</strain>
    </source>
</reference>
<dbReference type="PANTHER" id="PTHR13696">
    <property type="entry name" value="P-LOOP CONTAINING NUCLEOSIDE TRIPHOSPHATE HYDROLASE"/>
    <property type="match status" value="1"/>
</dbReference>
<sequence length="257" mass="29657">MKIITVAALKGGVGKTNFVFNLSTMLSLKNHKVLVVDLDPQGNLSKTFKLSKKEANSKKLFMQNIDLLNEKIIEKWEHEQLSIDVIPTNIAMTTLEDELHTRTAREAILKRTFIKNINILKQYDYIIFDTNPSINIINKNALVIADEIIVISDNSIYSLEAVNMLSNNWELICQDLGIKNNINTIVLNNFDHYRISKDFAEYITNSKFKNKILKTQIKRKQKFKKSEITGIPSILLEKAENHTYYHVYQELIERGVL</sequence>
<dbReference type="Gene3D" id="3.40.50.300">
    <property type="entry name" value="P-loop containing nucleotide triphosphate hydrolases"/>
    <property type="match status" value="1"/>
</dbReference>
<accession>A0ABM8BW05</accession>
<dbReference type="Pfam" id="PF13614">
    <property type="entry name" value="AAA_31"/>
    <property type="match status" value="1"/>
</dbReference>
<dbReference type="RefSeq" id="WP_281747986.1">
    <property type="nucleotide sequence ID" value="NZ_AP026933.1"/>
</dbReference>